<name>A0A8S1IYD8_9CHLO</name>
<feature type="domain" description="Xrn1 N-terminal" evidence="3">
    <location>
        <begin position="1"/>
        <end position="198"/>
    </location>
</feature>
<dbReference type="Gene3D" id="3.40.50.12390">
    <property type="match status" value="2"/>
</dbReference>
<evidence type="ECO:0000313" key="5">
    <source>
        <dbReference type="Proteomes" id="UP000708148"/>
    </source>
</evidence>
<protein>
    <recommendedName>
        <fullName evidence="3">Xrn1 N-terminal domain-containing protein</fullName>
    </recommendedName>
</protein>
<dbReference type="GO" id="GO:0004534">
    <property type="term" value="F:5'-3' RNA exonuclease activity"/>
    <property type="evidence" value="ECO:0007669"/>
    <property type="project" value="TreeGrafter"/>
</dbReference>
<proteinExistence type="inferred from homology"/>
<evidence type="ECO:0000259" key="3">
    <source>
        <dbReference type="Pfam" id="PF03159"/>
    </source>
</evidence>
<dbReference type="EMBL" id="CAJHUC010000943">
    <property type="protein sequence ID" value="CAD7699023.1"/>
    <property type="molecule type" value="Genomic_DNA"/>
</dbReference>
<dbReference type="GO" id="GO:0005634">
    <property type="term" value="C:nucleus"/>
    <property type="evidence" value="ECO:0007669"/>
    <property type="project" value="TreeGrafter"/>
</dbReference>
<dbReference type="AlphaFoldDB" id="A0A8S1IYD8"/>
<dbReference type="PANTHER" id="PTHR12341">
    <property type="entry name" value="5'-&gt;3' EXORIBONUCLEASE"/>
    <property type="match status" value="1"/>
</dbReference>
<dbReference type="PANTHER" id="PTHR12341:SF7">
    <property type="entry name" value="5'-3' EXORIBONUCLEASE 1"/>
    <property type="match status" value="1"/>
</dbReference>
<dbReference type="GO" id="GO:0003723">
    <property type="term" value="F:RNA binding"/>
    <property type="evidence" value="ECO:0007669"/>
    <property type="project" value="TreeGrafter"/>
</dbReference>
<dbReference type="Pfam" id="PF03159">
    <property type="entry name" value="XRN_N"/>
    <property type="match status" value="1"/>
</dbReference>
<dbReference type="Proteomes" id="UP000708148">
    <property type="component" value="Unassembled WGS sequence"/>
</dbReference>
<evidence type="ECO:0000256" key="1">
    <source>
        <dbReference type="ARBA" id="ARBA00038299"/>
    </source>
</evidence>
<feature type="compositionally biased region" description="Polar residues" evidence="2">
    <location>
        <begin position="417"/>
        <end position="430"/>
    </location>
</feature>
<sequence>MGIPGFNSWFTSTYAGAFVNLKGLKIDHLYIDMNSVLHLVLRKAYNMGHFHVSLYARLDSIVSAMNPQKSILFALDGPAPLAKLMTQRLRRKKVVLTEAMRKGKVVSALALTPGTPFMAEVSDSLAYYICQRLMTKKFSHLHYELSGATVQGEGEMKILSRLHRPLEHVGQDDAHAVVGNDSDLILMALLTDTPHLHVCGQILEVDPPPLDKMKILSVDALHKLWQRIGPPPVEDAKEKLRRLRGLKQDLALTCILGRGNDYLPAVPGVAMKRFDSFGDHDGLWATYLRMRKLPTYQKRALANRGADGFTVLDAEFVADLLDKASIPQRAQPVTVNIKAADPEQYLQGLSWILDMYQGGVCPDYRFCYDGLGPTSDELCQVLRKFKLAPPAHKKRLQEKAMASAVPKGQQGRALKGQAQQGQRKNDSSSSAMKPVVCAMALLPKQGQSVAPMALRHLMNTDSSIYDMYTDCKECDRLSSEVAAHQVALAQMSRHRLLLQEKLLWLSKSNETDPVLQKETALMSTKIEALKKRITLNAAHRQQHLENAHPYAPFAIHRIEKAVGDVPLSDYPAKERHLAKFGSDFIYRRLDGASKSGQSHSRKASGRGKQNLEKAKDQRLTPPQPPGPRFKALQGPLPILRSLRPPDQAHKVFAGLARFATFLKGKL</sequence>
<evidence type="ECO:0000256" key="2">
    <source>
        <dbReference type="SAM" id="MobiDB-lite"/>
    </source>
</evidence>
<feature type="region of interest" description="Disordered" evidence="2">
    <location>
        <begin position="398"/>
        <end position="430"/>
    </location>
</feature>
<evidence type="ECO:0000313" key="4">
    <source>
        <dbReference type="EMBL" id="CAD7699023.1"/>
    </source>
</evidence>
<feature type="compositionally biased region" description="Basic and acidic residues" evidence="2">
    <location>
        <begin position="609"/>
        <end position="618"/>
    </location>
</feature>
<dbReference type="OrthoDB" id="372487at2759"/>
<dbReference type="GO" id="GO:0000956">
    <property type="term" value="P:nuclear-transcribed mRNA catabolic process"/>
    <property type="evidence" value="ECO:0007669"/>
    <property type="project" value="TreeGrafter"/>
</dbReference>
<comment type="caution">
    <text evidence="4">The sequence shown here is derived from an EMBL/GenBank/DDBJ whole genome shotgun (WGS) entry which is preliminary data.</text>
</comment>
<organism evidence="4 5">
    <name type="scientific">Ostreobium quekettii</name>
    <dbReference type="NCBI Taxonomy" id="121088"/>
    <lineage>
        <taxon>Eukaryota</taxon>
        <taxon>Viridiplantae</taxon>
        <taxon>Chlorophyta</taxon>
        <taxon>core chlorophytes</taxon>
        <taxon>Ulvophyceae</taxon>
        <taxon>TCBD clade</taxon>
        <taxon>Bryopsidales</taxon>
        <taxon>Ostreobineae</taxon>
        <taxon>Ostreobiaceae</taxon>
        <taxon>Ostreobium</taxon>
    </lineage>
</organism>
<dbReference type="InterPro" id="IPR027073">
    <property type="entry name" value="5_3_exoribonuclease"/>
</dbReference>
<gene>
    <name evidence="4" type="ORF">OSTQU699_LOCUS4382</name>
</gene>
<dbReference type="InterPro" id="IPR004859">
    <property type="entry name" value="Xrn1_N"/>
</dbReference>
<comment type="similarity">
    <text evidence="1">Belongs to the 5'-3' exonuclease family.</text>
</comment>
<accession>A0A8S1IYD8</accession>
<keyword evidence="5" id="KW-1185">Reference proteome</keyword>
<reference evidence="4" key="1">
    <citation type="submission" date="2020-12" db="EMBL/GenBank/DDBJ databases">
        <authorList>
            <person name="Iha C."/>
        </authorList>
    </citation>
    <scope>NUCLEOTIDE SEQUENCE</scope>
</reference>
<feature type="region of interest" description="Disordered" evidence="2">
    <location>
        <begin position="591"/>
        <end position="633"/>
    </location>
</feature>